<organism evidence="1 2">
    <name type="scientific">Rhizobium pisi</name>
    <dbReference type="NCBI Taxonomy" id="574561"/>
    <lineage>
        <taxon>Bacteria</taxon>
        <taxon>Pseudomonadati</taxon>
        <taxon>Pseudomonadota</taxon>
        <taxon>Alphaproteobacteria</taxon>
        <taxon>Hyphomicrobiales</taxon>
        <taxon>Rhizobiaceae</taxon>
        <taxon>Rhizobium/Agrobacterium group</taxon>
        <taxon>Rhizobium</taxon>
    </lineage>
</organism>
<evidence type="ECO:0000313" key="1">
    <source>
        <dbReference type="EMBL" id="MBB3136950.1"/>
    </source>
</evidence>
<dbReference type="Proteomes" id="UP000518315">
    <property type="component" value="Unassembled WGS sequence"/>
</dbReference>
<keyword evidence="2" id="KW-1185">Reference proteome</keyword>
<dbReference type="AlphaFoldDB" id="A0A7W5BPW2"/>
<accession>A0A7W5BPW2</accession>
<proteinExistence type="predicted"/>
<protein>
    <submittedName>
        <fullName evidence="1">Uncharacterized protein</fullName>
    </submittedName>
</protein>
<comment type="caution">
    <text evidence="1">The sequence shown here is derived from an EMBL/GenBank/DDBJ whole genome shotgun (WGS) entry which is preliminary data.</text>
</comment>
<evidence type="ECO:0000313" key="2">
    <source>
        <dbReference type="Proteomes" id="UP000518315"/>
    </source>
</evidence>
<name>A0A7W5BPW2_9HYPH</name>
<sequence>MNVIEVRVAMARSEQTHRLVTEITQTVSGNAMS</sequence>
<gene>
    <name evidence="1" type="ORF">FHS26_004708</name>
</gene>
<reference evidence="1 2" key="1">
    <citation type="submission" date="2020-08" db="EMBL/GenBank/DDBJ databases">
        <title>Genomic Encyclopedia of Type Strains, Phase III (KMG-III): the genomes of soil and plant-associated and newly described type strains.</title>
        <authorList>
            <person name="Whitman W."/>
        </authorList>
    </citation>
    <scope>NUCLEOTIDE SEQUENCE [LARGE SCALE GENOMIC DNA]</scope>
    <source>
        <strain evidence="1 2">CECT 4113</strain>
    </source>
</reference>
<dbReference type="EMBL" id="JACHXH010000018">
    <property type="protein sequence ID" value="MBB3136950.1"/>
    <property type="molecule type" value="Genomic_DNA"/>
</dbReference>